<evidence type="ECO:0000256" key="1">
    <source>
        <dbReference type="SAM" id="SignalP"/>
    </source>
</evidence>
<keyword evidence="4" id="KW-1185">Reference proteome</keyword>
<feature type="domain" description="EF-hand" evidence="2">
    <location>
        <begin position="70"/>
        <end position="105"/>
    </location>
</feature>
<dbReference type="EMBL" id="JAIZAY010000022">
    <property type="protein sequence ID" value="KAJ8020756.1"/>
    <property type="molecule type" value="Genomic_DNA"/>
</dbReference>
<dbReference type="InterPro" id="IPR002048">
    <property type="entry name" value="EF_hand_dom"/>
</dbReference>
<dbReference type="AlphaFoldDB" id="A0A9Q0YFT1"/>
<gene>
    <name evidence="3" type="ORF">HOLleu_40434</name>
</gene>
<proteinExistence type="predicted"/>
<evidence type="ECO:0000313" key="4">
    <source>
        <dbReference type="Proteomes" id="UP001152320"/>
    </source>
</evidence>
<organism evidence="3 4">
    <name type="scientific">Holothuria leucospilota</name>
    <name type="common">Black long sea cucumber</name>
    <name type="synonym">Mertensiothuria leucospilota</name>
    <dbReference type="NCBI Taxonomy" id="206669"/>
    <lineage>
        <taxon>Eukaryota</taxon>
        <taxon>Metazoa</taxon>
        <taxon>Echinodermata</taxon>
        <taxon>Eleutherozoa</taxon>
        <taxon>Echinozoa</taxon>
        <taxon>Holothuroidea</taxon>
        <taxon>Aspidochirotacea</taxon>
        <taxon>Aspidochirotida</taxon>
        <taxon>Holothuriidae</taxon>
        <taxon>Holothuria</taxon>
    </lineage>
</organism>
<dbReference type="PROSITE" id="PS50222">
    <property type="entry name" value="EF_HAND_2"/>
    <property type="match status" value="1"/>
</dbReference>
<dbReference type="Proteomes" id="UP001152320">
    <property type="component" value="Chromosome 22"/>
</dbReference>
<evidence type="ECO:0000313" key="3">
    <source>
        <dbReference type="EMBL" id="KAJ8020756.1"/>
    </source>
</evidence>
<reference evidence="3" key="1">
    <citation type="submission" date="2021-10" db="EMBL/GenBank/DDBJ databases">
        <title>Tropical sea cucumber genome reveals ecological adaptation and Cuvierian tubules defense mechanism.</title>
        <authorList>
            <person name="Chen T."/>
        </authorList>
    </citation>
    <scope>NUCLEOTIDE SEQUENCE</scope>
    <source>
        <strain evidence="3">Nanhai2018</strain>
        <tissue evidence="3">Muscle</tissue>
    </source>
</reference>
<dbReference type="InterPro" id="IPR018247">
    <property type="entry name" value="EF_Hand_1_Ca_BS"/>
</dbReference>
<feature type="signal peptide" evidence="1">
    <location>
        <begin position="1"/>
        <end position="22"/>
    </location>
</feature>
<comment type="caution">
    <text evidence="3">The sequence shown here is derived from an EMBL/GenBank/DDBJ whole genome shotgun (WGS) entry which is preliminary data.</text>
</comment>
<keyword evidence="1" id="KW-0732">Signal</keyword>
<feature type="chain" id="PRO_5040330926" description="EF-hand domain-containing protein" evidence="1">
    <location>
        <begin position="23"/>
        <end position="156"/>
    </location>
</feature>
<name>A0A9Q0YFT1_HOLLE</name>
<evidence type="ECO:0000259" key="2">
    <source>
        <dbReference type="PROSITE" id="PS50222"/>
    </source>
</evidence>
<sequence>MTLCSVFRILAILAAISEVINGCGKQSSENKNLEEEINIHRKTRELDAPILVGESGFGVLLRPHNTKVDSKDIDAENLFRRIDTNANDVVDAAEWVDFSKETSVWDFVKLLDYADLDGKLEFAISSSKGCLPQTSIKKHAMLSWLSHLSVLKDQQQ</sequence>
<dbReference type="GO" id="GO:0005509">
    <property type="term" value="F:calcium ion binding"/>
    <property type="evidence" value="ECO:0007669"/>
    <property type="project" value="InterPro"/>
</dbReference>
<accession>A0A9Q0YFT1</accession>
<dbReference type="PROSITE" id="PS00018">
    <property type="entry name" value="EF_HAND_1"/>
    <property type="match status" value="1"/>
</dbReference>
<protein>
    <recommendedName>
        <fullName evidence="2">EF-hand domain-containing protein</fullName>
    </recommendedName>
</protein>